<dbReference type="AlphaFoldDB" id="K9Z0C6"/>
<evidence type="ECO:0000313" key="9">
    <source>
        <dbReference type="EMBL" id="AFZ52030.1"/>
    </source>
</evidence>
<organism evidence="9 10">
    <name type="scientific">Dactylococcopsis salina (strain PCC 8305)</name>
    <name type="common">Myxobactron salinum</name>
    <dbReference type="NCBI Taxonomy" id="13035"/>
    <lineage>
        <taxon>Bacteria</taxon>
        <taxon>Bacillati</taxon>
        <taxon>Cyanobacteriota</taxon>
        <taxon>Cyanophyceae</taxon>
        <taxon>Nodosilineales</taxon>
        <taxon>Cymatolegaceae</taxon>
        <taxon>Dactylococcopsis</taxon>
    </lineage>
</organism>
<dbReference type="RefSeq" id="WP_015231004.1">
    <property type="nucleotide sequence ID" value="NC_019780.1"/>
</dbReference>
<dbReference type="STRING" id="13035.Dacsa_3544"/>
<name>K9Z0C6_DACS8</name>
<comment type="similarity">
    <text evidence="7">Belongs to the binding-protein-dependent transport system permease family.</text>
</comment>
<dbReference type="InterPro" id="IPR035906">
    <property type="entry name" value="MetI-like_sf"/>
</dbReference>
<dbReference type="EMBL" id="CP003944">
    <property type="protein sequence ID" value="AFZ52030.1"/>
    <property type="molecule type" value="Genomic_DNA"/>
</dbReference>
<dbReference type="eggNOG" id="COG0600">
    <property type="taxonomic scope" value="Bacteria"/>
</dbReference>
<dbReference type="GO" id="GO:0055085">
    <property type="term" value="P:transmembrane transport"/>
    <property type="evidence" value="ECO:0007669"/>
    <property type="project" value="InterPro"/>
</dbReference>
<evidence type="ECO:0000259" key="8">
    <source>
        <dbReference type="PROSITE" id="PS50928"/>
    </source>
</evidence>
<keyword evidence="10" id="KW-1185">Reference proteome</keyword>
<evidence type="ECO:0000256" key="3">
    <source>
        <dbReference type="ARBA" id="ARBA00022475"/>
    </source>
</evidence>
<dbReference type="Proteomes" id="UP000010482">
    <property type="component" value="Chromosome"/>
</dbReference>
<reference evidence="9" key="1">
    <citation type="submission" date="2012-04" db="EMBL/GenBank/DDBJ databases">
        <title>Finished genome of Dactylococcopsis salina PCC 8305.</title>
        <authorList>
            <consortium name="US DOE Joint Genome Institute"/>
            <person name="Gugger M."/>
            <person name="Coursin T."/>
            <person name="Rippka R."/>
            <person name="Tandeau De Marsac N."/>
            <person name="Huntemann M."/>
            <person name="Wei C.-L."/>
            <person name="Han J."/>
            <person name="Detter J.C."/>
            <person name="Han C."/>
            <person name="Tapia R."/>
            <person name="Daligault H."/>
            <person name="Chen A."/>
            <person name="Krypides N."/>
            <person name="Mavromatis K."/>
            <person name="Markowitz V."/>
            <person name="Szeto E."/>
            <person name="Ivanova N."/>
            <person name="Ovchinnikova G."/>
            <person name="Pagani I."/>
            <person name="Pati A."/>
            <person name="Goodwin L."/>
            <person name="Peters L."/>
            <person name="Pitluck S."/>
            <person name="Woyke T."/>
            <person name="Kerfeld C."/>
        </authorList>
    </citation>
    <scope>NUCLEOTIDE SEQUENCE [LARGE SCALE GENOMIC DNA]</scope>
    <source>
        <strain evidence="9">PCC 8305</strain>
    </source>
</reference>
<accession>K9Z0C6</accession>
<feature type="transmembrane region" description="Helical" evidence="7">
    <location>
        <begin position="124"/>
        <end position="143"/>
    </location>
</feature>
<dbReference type="PANTHER" id="PTHR30151:SF0">
    <property type="entry name" value="ABC TRANSPORTER PERMEASE PROTEIN MJ0413-RELATED"/>
    <property type="match status" value="1"/>
</dbReference>
<evidence type="ECO:0000313" key="10">
    <source>
        <dbReference type="Proteomes" id="UP000010482"/>
    </source>
</evidence>
<keyword evidence="6 7" id="KW-0472">Membrane</keyword>
<feature type="transmembrane region" description="Helical" evidence="7">
    <location>
        <begin position="245"/>
        <end position="267"/>
    </location>
</feature>
<dbReference type="OrthoDB" id="9804353at2"/>
<evidence type="ECO:0000256" key="5">
    <source>
        <dbReference type="ARBA" id="ARBA00022989"/>
    </source>
</evidence>
<protein>
    <submittedName>
        <fullName evidence="9">ABC-type nitrate/sulfonate/bicarbonate transport system, permease component</fullName>
    </submittedName>
</protein>
<keyword evidence="2 7" id="KW-0813">Transport</keyword>
<feature type="transmembrane region" description="Helical" evidence="7">
    <location>
        <begin position="149"/>
        <end position="168"/>
    </location>
</feature>
<dbReference type="PATRIC" id="fig|13035.3.peg.4020"/>
<sequence length="275" mass="30670">MLNASQDNSQYQGLPPTTFWRVAEDIPKPLQWSLMVISVAIPLSFWWLLARFGGVEEVFLPSPSQVVQALGRLWEKGYLLQDTIASFFRVVGGFFFAGLIAVPIGIGMGAFASVRALFEPIIGILRYMPAPAFIPLLILYLGIGEEPKILLIFIGTIFFNVLMIMDAVKFVPKELIETTYTLGGLRWQVLLSVITPYVIPNIIDAFRINIATSWNLVIVAELVAAEQGLGKRILLAQKFLKTDEIFACLIILGLIGFLIDLSFRGLLRLSCKWAF</sequence>
<dbReference type="Gene3D" id="1.10.3720.10">
    <property type="entry name" value="MetI-like"/>
    <property type="match status" value="1"/>
</dbReference>
<feature type="transmembrane region" description="Helical" evidence="7">
    <location>
        <begin position="87"/>
        <end position="112"/>
    </location>
</feature>
<dbReference type="PROSITE" id="PS50928">
    <property type="entry name" value="ABC_TM1"/>
    <property type="match status" value="1"/>
</dbReference>
<dbReference type="GO" id="GO:0005886">
    <property type="term" value="C:plasma membrane"/>
    <property type="evidence" value="ECO:0007669"/>
    <property type="project" value="UniProtKB-SubCell"/>
</dbReference>
<dbReference type="HOGENOM" id="CLU_046113_1_0_3"/>
<dbReference type="PANTHER" id="PTHR30151">
    <property type="entry name" value="ALKANE SULFONATE ABC TRANSPORTER-RELATED, MEMBRANE SUBUNIT"/>
    <property type="match status" value="1"/>
</dbReference>
<dbReference type="InterPro" id="IPR000515">
    <property type="entry name" value="MetI-like"/>
</dbReference>
<evidence type="ECO:0000256" key="6">
    <source>
        <dbReference type="ARBA" id="ARBA00023136"/>
    </source>
</evidence>
<dbReference type="CDD" id="cd06261">
    <property type="entry name" value="TM_PBP2"/>
    <property type="match status" value="1"/>
</dbReference>
<comment type="subcellular location">
    <subcellularLocation>
        <location evidence="1 7">Cell membrane</location>
        <topology evidence="1 7">Multi-pass membrane protein</topology>
    </subcellularLocation>
</comment>
<feature type="transmembrane region" description="Helical" evidence="7">
    <location>
        <begin position="30"/>
        <end position="49"/>
    </location>
</feature>
<feature type="domain" description="ABC transmembrane type-1" evidence="8">
    <location>
        <begin position="83"/>
        <end position="267"/>
    </location>
</feature>
<proteinExistence type="inferred from homology"/>
<keyword evidence="3" id="KW-1003">Cell membrane</keyword>
<dbReference type="SUPFAM" id="SSF161098">
    <property type="entry name" value="MetI-like"/>
    <property type="match status" value="1"/>
</dbReference>
<dbReference type="KEGG" id="dsl:Dacsa_3544"/>
<evidence type="ECO:0000256" key="1">
    <source>
        <dbReference type="ARBA" id="ARBA00004651"/>
    </source>
</evidence>
<evidence type="ECO:0000256" key="7">
    <source>
        <dbReference type="RuleBase" id="RU363032"/>
    </source>
</evidence>
<gene>
    <name evidence="9" type="ORF">Dacsa_3544</name>
</gene>
<keyword evidence="4 7" id="KW-0812">Transmembrane</keyword>
<keyword evidence="5 7" id="KW-1133">Transmembrane helix</keyword>
<evidence type="ECO:0000256" key="4">
    <source>
        <dbReference type="ARBA" id="ARBA00022692"/>
    </source>
</evidence>
<evidence type="ECO:0000256" key="2">
    <source>
        <dbReference type="ARBA" id="ARBA00022448"/>
    </source>
</evidence>
<dbReference type="Pfam" id="PF00528">
    <property type="entry name" value="BPD_transp_1"/>
    <property type="match status" value="1"/>
</dbReference>